<dbReference type="Proteomes" id="UP000000331">
    <property type="component" value="Segment"/>
</dbReference>
<dbReference type="KEGG" id="vg:10359117"/>
<accession>D9J0M8</accession>
<keyword evidence="1" id="KW-1133">Transmembrane helix</keyword>
<keyword evidence="1" id="KW-0812">Transmembrane</keyword>
<keyword evidence="3" id="KW-1185">Reference proteome</keyword>
<evidence type="ECO:0000313" key="2">
    <source>
        <dbReference type="EMBL" id="ADJ53121.1"/>
    </source>
</evidence>
<keyword evidence="1" id="KW-0472">Membrane</keyword>
<protein>
    <submittedName>
        <fullName evidence="2">Gp81</fullName>
    </submittedName>
</protein>
<feature type="transmembrane region" description="Helical" evidence="1">
    <location>
        <begin position="29"/>
        <end position="52"/>
    </location>
</feature>
<sequence length="84" mass="9667">MPLILSCWLPLITVSLSLLYYFIKEIQLIRLPITFTPLLVVCSLISCNVILSYQHFTFKVYYKLLGELTVKCSSLFFILLGGLF</sequence>
<dbReference type="GeneID" id="10359117"/>
<dbReference type="EMBL" id="HM242243">
    <property type="protein sequence ID" value="ADJ53121.1"/>
    <property type="molecule type" value="Genomic_DNA"/>
</dbReference>
<organism evidence="2 3">
    <name type="scientific">Brochothrix phage A9</name>
    <dbReference type="NCBI Taxonomy" id="857312"/>
    <lineage>
        <taxon>Viruses</taxon>
        <taxon>Duplodnaviria</taxon>
        <taxon>Heunggongvirae</taxon>
        <taxon>Uroviricota</taxon>
        <taxon>Caudoviricetes</taxon>
        <taxon>Herelleviridae</taxon>
        <taxon>Klumppvirus</taxon>
        <taxon>Klumppvirus A9</taxon>
    </lineage>
</organism>
<name>D9J0M8_9CAUD</name>
<proteinExistence type="predicted"/>
<evidence type="ECO:0000313" key="3">
    <source>
        <dbReference type="Proteomes" id="UP000000331"/>
    </source>
</evidence>
<reference evidence="2 3" key="1">
    <citation type="journal article" date="2010" name="J. Bacteriol.">
        <title>Brochothrix thermosphacta bacteriophages feature heterogeneous and highly mosaic genomes and utilize unique prophage insertion sites.</title>
        <authorList>
            <person name="Kilcher S."/>
            <person name="Loessner M.J."/>
            <person name="Klumpp J."/>
        </authorList>
    </citation>
    <scope>NUCLEOTIDE SEQUENCE [LARGE SCALE GENOMIC DNA]</scope>
</reference>
<dbReference type="RefSeq" id="YP_004301414.1">
    <property type="nucleotide sequence ID" value="NC_015253.1"/>
</dbReference>
<evidence type="ECO:0000256" key="1">
    <source>
        <dbReference type="SAM" id="Phobius"/>
    </source>
</evidence>